<keyword evidence="3 5" id="KW-1133">Transmembrane helix</keyword>
<proteinExistence type="predicted"/>
<dbReference type="RefSeq" id="WP_380586037.1">
    <property type="nucleotide sequence ID" value="NZ_JBHSQJ010000094.1"/>
</dbReference>
<evidence type="ECO:0000256" key="5">
    <source>
        <dbReference type="SAM" id="Phobius"/>
    </source>
</evidence>
<reference evidence="7" key="1">
    <citation type="journal article" date="2019" name="Int. J. Syst. Evol. Microbiol.">
        <title>The Global Catalogue of Microorganisms (GCM) 10K type strain sequencing project: providing services to taxonomists for standard genome sequencing and annotation.</title>
        <authorList>
            <consortium name="The Broad Institute Genomics Platform"/>
            <consortium name="The Broad Institute Genome Sequencing Center for Infectious Disease"/>
            <person name="Wu L."/>
            <person name="Ma J."/>
        </authorList>
    </citation>
    <scope>NUCLEOTIDE SEQUENCE [LARGE SCALE GENOMIC DNA]</scope>
    <source>
        <strain evidence="7">JCM 4816</strain>
    </source>
</reference>
<feature type="transmembrane region" description="Helical" evidence="5">
    <location>
        <begin position="7"/>
        <end position="27"/>
    </location>
</feature>
<comment type="caution">
    <text evidence="6">The sequence shown here is derived from an EMBL/GenBank/DDBJ whole genome shotgun (WGS) entry which is preliminary data.</text>
</comment>
<dbReference type="Proteomes" id="UP001596174">
    <property type="component" value="Unassembled WGS sequence"/>
</dbReference>
<evidence type="ECO:0000256" key="2">
    <source>
        <dbReference type="ARBA" id="ARBA00022692"/>
    </source>
</evidence>
<evidence type="ECO:0000256" key="3">
    <source>
        <dbReference type="ARBA" id="ARBA00022989"/>
    </source>
</evidence>
<feature type="transmembrane region" description="Helical" evidence="5">
    <location>
        <begin position="150"/>
        <end position="173"/>
    </location>
</feature>
<name>A0ABW1G7G7_9ACTN</name>
<dbReference type="EMBL" id="JBHSQJ010000094">
    <property type="protein sequence ID" value="MFC5909865.1"/>
    <property type="molecule type" value="Genomic_DNA"/>
</dbReference>
<accession>A0ABW1G7G7</accession>
<sequence>MRWWREIPPATGSAVMATGIVSVGLHLTGPEPLSLALLACGAALWLLLAAAFALTFLRDRETWTVRAATPPALTAVAATCVLGTRFSLSDRQGLAFTLLALAVLVWPGLLGSVLRHWRRHLPGAVFLVCVSTQALAVHSATLALTGQGGWLPWPALGCFLLGLVLYGAALVRFDLRQVLTGAGDQWVAAGALSISALAAAKLASWQGWTGPLHDALRAATAFLLCLALAWYLVLLAAEMRRPRLRFDVRRWATVFPLGMTAVAALTAAAVTGWTWLHGLGTVLLWIAAAAWALTAAGFLVSRLPRARSAADGH</sequence>
<organism evidence="6 7">
    <name type="scientific">Streptacidiphilus monticola</name>
    <dbReference type="NCBI Taxonomy" id="2161674"/>
    <lineage>
        <taxon>Bacteria</taxon>
        <taxon>Bacillati</taxon>
        <taxon>Actinomycetota</taxon>
        <taxon>Actinomycetes</taxon>
        <taxon>Kitasatosporales</taxon>
        <taxon>Streptomycetaceae</taxon>
        <taxon>Streptacidiphilus</taxon>
    </lineage>
</organism>
<dbReference type="Gene3D" id="1.50.10.150">
    <property type="entry name" value="Voltage-dependent anion channel"/>
    <property type="match status" value="1"/>
</dbReference>
<keyword evidence="7" id="KW-1185">Reference proteome</keyword>
<comment type="subcellular location">
    <subcellularLocation>
        <location evidence="1">Membrane</location>
        <topology evidence="1">Multi-pass membrane protein</topology>
    </subcellularLocation>
</comment>
<evidence type="ECO:0008006" key="8">
    <source>
        <dbReference type="Google" id="ProtNLM"/>
    </source>
</evidence>
<keyword evidence="4 5" id="KW-0472">Membrane</keyword>
<protein>
    <recommendedName>
        <fullName evidence="8">C4-dicarboxylate transporter</fullName>
    </recommendedName>
</protein>
<dbReference type="InterPro" id="IPR038665">
    <property type="entry name" value="Voltage-dep_anion_channel_sf"/>
</dbReference>
<evidence type="ECO:0000313" key="7">
    <source>
        <dbReference type="Proteomes" id="UP001596174"/>
    </source>
</evidence>
<feature type="transmembrane region" description="Helical" evidence="5">
    <location>
        <begin position="121"/>
        <end position="144"/>
    </location>
</feature>
<feature type="transmembrane region" description="Helical" evidence="5">
    <location>
        <begin position="94"/>
        <end position="114"/>
    </location>
</feature>
<evidence type="ECO:0000313" key="6">
    <source>
        <dbReference type="EMBL" id="MFC5909865.1"/>
    </source>
</evidence>
<evidence type="ECO:0000256" key="1">
    <source>
        <dbReference type="ARBA" id="ARBA00004141"/>
    </source>
</evidence>
<feature type="transmembrane region" description="Helical" evidence="5">
    <location>
        <begin position="33"/>
        <end position="57"/>
    </location>
</feature>
<dbReference type="InterPro" id="IPR004695">
    <property type="entry name" value="SLAC1/Mae1/Ssu1/TehA"/>
</dbReference>
<feature type="transmembrane region" description="Helical" evidence="5">
    <location>
        <begin position="282"/>
        <end position="300"/>
    </location>
</feature>
<evidence type="ECO:0000256" key="4">
    <source>
        <dbReference type="ARBA" id="ARBA00023136"/>
    </source>
</evidence>
<dbReference type="Pfam" id="PF03595">
    <property type="entry name" value="SLAC1"/>
    <property type="match status" value="1"/>
</dbReference>
<gene>
    <name evidence="6" type="ORF">ACFP3V_21950</name>
</gene>
<feature type="transmembrane region" description="Helical" evidence="5">
    <location>
        <begin position="185"/>
        <end position="203"/>
    </location>
</feature>
<feature type="transmembrane region" description="Helical" evidence="5">
    <location>
        <begin position="215"/>
        <end position="234"/>
    </location>
</feature>
<feature type="transmembrane region" description="Helical" evidence="5">
    <location>
        <begin position="69"/>
        <end position="88"/>
    </location>
</feature>
<keyword evidence="2 5" id="KW-0812">Transmembrane</keyword>
<feature type="transmembrane region" description="Helical" evidence="5">
    <location>
        <begin position="254"/>
        <end position="276"/>
    </location>
</feature>